<name>A0A6J4MEP0_9ACTN</name>
<protein>
    <submittedName>
        <fullName evidence="2">Uncharacterized protein</fullName>
    </submittedName>
</protein>
<feature type="non-terminal residue" evidence="2">
    <location>
        <position position="1"/>
    </location>
</feature>
<proteinExistence type="predicted"/>
<organism evidence="2">
    <name type="scientific">uncultured Nocardioidaceae bacterium</name>
    <dbReference type="NCBI Taxonomy" id="253824"/>
    <lineage>
        <taxon>Bacteria</taxon>
        <taxon>Bacillati</taxon>
        <taxon>Actinomycetota</taxon>
        <taxon>Actinomycetes</taxon>
        <taxon>Propionibacteriales</taxon>
        <taxon>Nocardioidaceae</taxon>
        <taxon>environmental samples</taxon>
    </lineage>
</organism>
<feature type="region of interest" description="Disordered" evidence="1">
    <location>
        <begin position="1"/>
        <end position="35"/>
    </location>
</feature>
<evidence type="ECO:0000256" key="1">
    <source>
        <dbReference type="SAM" id="MobiDB-lite"/>
    </source>
</evidence>
<gene>
    <name evidence="2" type="ORF">AVDCRST_MAG34-2238</name>
</gene>
<reference evidence="2" key="1">
    <citation type="submission" date="2020-02" db="EMBL/GenBank/DDBJ databases">
        <authorList>
            <person name="Meier V. D."/>
        </authorList>
    </citation>
    <scope>NUCLEOTIDE SEQUENCE</scope>
    <source>
        <strain evidence="2">AVDCRST_MAG34</strain>
    </source>
</reference>
<dbReference type="AlphaFoldDB" id="A0A6J4MEP0"/>
<feature type="non-terminal residue" evidence="2">
    <location>
        <position position="35"/>
    </location>
</feature>
<evidence type="ECO:0000313" key="2">
    <source>
        <dbReference type="EMBL" id="CAA9358038.1"/>
    </source>
</evidence>
<accession>A0A6J4MEP0</accession>
<sequence length="35" mass="3896">DDARRVRPGATSGEARHRPRPGAPRACQWRRAGDL</sequence>
<dbReference type="EMBL" id="CADCUI010000057">
    <property type="protein sequence ID" value="CAA9358038.1"/>
    <property type="molecule type" value="Genomic_DNA"/>
</dbReference>